<feature type="region of interest" description="Disordered" evidence="2">
    <location>
        <begin position="197"/>
        <end position="226"/>
    </location>
</feature>
<feature type="coiled-coil region" evidence="1">
    <location>
        <begin position="36"/>
        <end position="70"/>
    </location>
</feature>
<evidence type="ECO:0000256" key="2">
    <source>
        <dbReference type="SAM" id="MobiDB-lite"/>
    </source>
</evidence>
<protein>
    <submittedName>
        <fullName evidence="3">Uncharacterized protein</fullName>
    </submittedName>
</protein>
<proteinExistence type="predicted"/>
<evidence type="ECO:0000256" key="1">
    <source>
        <dbReference type="SAM" id="Coils"/>
    </source>
</evidence>
<gene>
    <name evidence="3" type="ORF">CCUR1050_LOCUS3758</name>
</gene>
<keyword evidence="1" id="KW-0175">Coiled coil</keyword>
<organism evidence="3">
    <name type="scientific">Cryptomonas curvata</name>
    <dbReference type="NCBI Taxonomy" id="233186"/>
    <lineage>
        <taxon>Eukaryota</taxon>
        <taxon>Cryptophyceae</taxon>
        <taxon>Cryptomonadales</taxon>
        <taxon>Cryptomonadaceae</taxon>
        <taxon>Cryptomonas</taxon>
    </lineage>
</organism>
<dbReference type="EMBL" id="HBEZ01006626">
    <property type="protein sequence ID" value="CAD8626080.1"/>
    <property type="molecule type" value="Transcribed_RNA"/>
</dbReference>
<reference evidence="3" key="1">
    <citation type="submission" date="2021-01" db="EMBL/GenBank/DDBJ databases">
        <authorList>
            <person name="Corre E."/>
            <person name="Pelletier E."/>
            <person name="Niang G."/>
            <person name="Scheremetjew M."/>
            <person name="Finn R."/>
            <person name="Kale V."/>
            <person name="Holt S."/>
            <person name="Cochrane G."/>
            <person name="Meng A."/>
            <person name="Brown T."/>
            <person name="Cohen L."/>
        </authorList>
    </citation>
    <scope>NUCLEOTIDE SEQUENCE</scope>
    <source>
        <strain evidence="3">CCAP979/52</strain>
    </source>
</reference>
<dbReference type="AlphaFoldDB" id="A0A7S0M107"/>
<evidence type="ECO:0000313" key="3">
    <source>
        <dbReference type="EMBL" id="CAD8626080.1"/>
    </source>
</evidence>
<accession>A0A7S0M107</accession>
<sequence length="226" mass="25801">MDEAQLQGMADAAKTKDDVELLLQRSAKLLDMEKRLDEVLEEIKQLWSQFHKLQEEFRQQAAALARLTEQQPGAAAAAGSEVPAVTYFALLVDDGNPKLVMIRDPHKDEPDKPFWKLIGHTGQPHQITMSHLEGLKHWRGTGVKATAEISHYDCKDAWDKNVRVYVYAESWGRVEPSEEASFLAHARTLQNVRRRPLITRPPVKSEPRLKRLGTQQRSERKGYTSR</sequence>
<name>A0A7S0M107_9CRYP</name>
<feature type="compositionally biased region" description="Basic and acidic residues" evidence="2">
    <location>
        <begin position="217"/>
        <end position="226"/>
    </location>
</feature>